<dbReference type="InterPro" id="IPR036866">
    <property type="entry name" value="RibonucZ/Hydroxyglut_hydro"/>
</dbReference>
<evidence type="ECO:0000256" key="8">
    <source>
        <dbReference type="ARBA" id="ARBA00023172"/>
    </source>
</evidence>
<gene>
    <name evidence="14" type="ORF">HHI36_007991</name>
</gene>
<evidence type="ECO:0000256" key="6">
    <source>
        <dbReference type="ARBA" id="ARBA00022801"/>
    </source>
</evidence>
<evidence type="ECO:0000256" key="9">
    <source>
        <dbReference type="ARBA" id="ARBA00023204"/>
    </source>
</evidence>
<evidence type="ECO:0000313" key="15">
    <source>
        <dbReference type="Proteomes" id="UP001516400"/>
    </source>
</evidence>
<dbReference type="EMBL" id="JABFTP020000021">
    <property type="protein sequence ID" value="KAL3268904.1"/>
    <property type="molecule type" value="Genomic_DNA"/>
</dbReference>
<feature type="domain" description="DNA repair metallo-beta-lactamase" evidence="13">
    <location>
        <begin position="248"/>
        <end position="325"/>
    </location>
</feature>
<evidence type="ECO:0000256" key="2">
    <source>
        <dbReference type="ARBA" id="ARBA00010304"/>
    </source>
</evidence>
<keyword evidence="10" id="KW-0539">Nucleus</keyword>
<name>A0ABD2MR81_9CUCU</name>
<reference evidence="14 15" key="1">
    <citation type="journal article" date="2021" name="BMC Biol.">
        <title>Horizontally acquired antibacterial genes associated with adaptive radiation of ladybird beetles.</title>
        <authorList>
            <person name="Li H.S."/>
            <person name="Tang X.F."/>
            <person name="Huang Y.H."/>
            <person name="Xu Z.Y."/>
            <person name="Chen M.L."/>
            <person name="Du X.Y."/>
            <person name="Qiu B.Y."/>
            <person name="Chen P.T."/>
            <person name="Zhang W."/>
            <person name="Slipinski A."/>
            <person name="Escalona H.E."/>
            <person name="Waterhouse R.M."/>
            <person name="Zwick A."/>
            <person name="Pang H."/>
        </authorList>
    </citation>
    <scope>NUCLEOTIDE SEQUENCE [LARGE SCALE GENOMIC DNA]</scope>
    <source>
        <strain evidence="14">SYSU2018</strain>
    </source>
</reference>
<evidence type="ECO:0000259" key="13">
    <source>
        <dbReference type="Pfam" id="PF07522"/>
    </source>
</evidence>
<evidence type="ECO:0000256" key="11">
    <source>
        <dbReference type="ARBA" id="ARBA00039759"/>
    </source>
</evidence>
<dbReference type="AlphaFoldDB" id="A0ABD2MR81"/>
<dbReference type="GO" id="GO:0004527">
    <property type="term" value="F:exonuclease activity"/>
    <property type="evidence" value="ECO:0007669"/>
    <property type="project" value="UniProtKB-KW"/>
</dbReference>
<dbReference type="GO" id="GO:0006310">
    <property type="term" value="P:DNA recombination"/>
    <property type="evidence" value="ECO:0007669"/>
    <property type="project" value="UniProtKB-KW"/>
</dbReference>
<evidence type="ECO:0000256" key="1">
    <source>
        <dbReference type="ARBA" id="ARBA00004123"/>
    </source>
</evidence>
<evidence type="ECO:0000256" key="5">
    <source>
        <dbReference type="ARBA" id="ARBA00022763"/>
    </source>
</evidence>
<comment type="subcellular location">
    <subcellularLocation>
        <location evidence="1">Nucleus</location>
    </subcellularLocation>
</comment>
<keyword evidence="4" id="KW-0255">Endonuclease</keyword>
<dbReference type="Gene3D" id="3.60.15.10">
    <property type="entry name" value="Ribonuclease Z/Hydroxyacylglutathione hydrolase-like"/>
    <property type="match status" value="1"/>
</dbReference>
<dbReference type="InterPro" id="IPR011084">
    <property type="entry name" value="DRMBL"/>
</dbReference>
<keyword evidence="15" id="KW-1185">Reference proteome</keyword>
<dbReference type="GO" id="GO:0006281">
    <property type="term" value="P:DNA repair"/>
    <property type="evidence" value="ECO:0007669"/>
    <property type="project" value="UniProtKB-KW"/>
</dbReference>
<dbReference type="Gene3D" id="3.40.50.12650">
    <property type="match status" value="1"/>
</dbReference>
<dbReference type="Proteomes" id="UP001516400">
    <property type="component" value="Unassembled WGS sequence"/>
</dbReference>
<dbReference type="GO" id="GO:0005634">
    <property type="term" value="C:nucleus"/>
    <property type="evidence" value="ECO:0007669"/>
    <property type="project" value="UniProtKB-SubCell"/>
</dbReference>
<keyword evidence="8" id="KW-0233">DNA recombination</keyword>
<evidence type="ECO:0000256" key="3">
    <source>
        <dbReference type="ARBA" id="ARBA00022722"/>
    </source>
</evidence>
<sequence>MSTFGGKIKEIPGISIDRFDRNNLDSQAYFLSHCHIDHMVGLNTSEFQGILKERNCFIYVSHVTKAILKKLYPNIDEQIKELDFCTPTSVHLNNAVVSVIPIPSGHCPGSVMFLFEMDQVILYTGDYRMSLNDIKRIQALYDSLGKLKTIHTVYLDTTFFSKKYLQFPSREESLDEICNLIKQWLDVSEKHIINLQTSARYGYEYVFMEIFKRMNMPVHVSNEAYAFYSLIPDMDESVTLESSKTRIHSCCSSYYKNICIKNLIGYSTRTVKMSAMRWTTEKLEQGITNNQDETYFVCYATHASYEEGEEMIKFLKPKEVVPCVLQKDDAEEIFNMIETLLDFNSEPIPKKPKLFEVSKIRQQIYVQDVSENGSDDLYESALESPQMS</sequence>
<keyword evidence="5" id="KW-0227">DNA damage</keyword>
<evidence type="ECO:0000256" key="12">
    <source>
        <dbReference type="ARBA" id="ARBA00042677"/>
    </source>
</evidence>
<proteinExistence type="inferred from homology"/>
<evidence type="ECO:0000256" key="4">
    <source>
        <dbReference type="ARBA" id="ARBA00022759"/>
    </source>
</evidence>
<keyword evidence="7" id="KW-0269">Exonuclease</keyword>
<dbReference type="SUPFAM" id="SSF56281">
    <property type="entry name" value="Metallo-hydrolase/oxidoreductase"/>
    <property type="match status" value="1"/>
</dbReference>
<evidence type="ECO:0000313" key="14">
    <source>
        <dbReference type="EMBL" id="KAL3268904.1"/>
    </source>
</evidence>
<dbReference type="PANTHER" id="PTHR23240">
    <property type="entry name" value="DNA CROSS-LINK REPAIR PROTEIN PSO2/SNM1-RELATED"/>
    <property type="match status" value="1"/>
</dbReference>
<organism evidence="14 15">
    <name type="scientific">Cryptolaemus montrouzieri</name>
    <dbReference type="NCBI Taxonomy" id="559131"/>
    <lineage>
        <taxon>Eukaryota</taxon>
        <taxon>Metazoa</taxon>
        <taxon>Ecdysozoa</taxon>
        <taxon>Arthropoda</taxon>
        <taxon>Hexapoda</taxon>
        <taxon>Insecta</taxon>
        <taxon>Pterygota</taxon>
        <taxon>Neoptera</taxon>
        <taxon>Endopterygota</taxon>
        <taxon>Coleoptera</taxon>
        <taxon>Polyphaga</taxon>
        <taxon>Cucujiformia</taxon>
        <taxon>Coccinelloidea</taxon>
        <taxon>Coccinellidae</taxon>
        <taxon>Scymninae</taxon>
        <taxon>Scymnini</taxon>
        <taxon>Cryptolaemus</taxon>
    </lineage>
</organism>
<protein>
    <recommendedName>
        <fullName evidence="11">Protein artemis</fullName>
    </recommendedName>
    <alternativeName>
        <fullName evidence="12">DNA cross-link repair 1C protein</fullName>
    </alternativeName>
</protein>
<dbReference type="Pfam" id="PF07522">
    <property type="entry name" value="DRMBL"/>
    <property type="match status" value="1"/>
</dbReference>
<keyword evidence="6" id="KW-0378">Hydrolase</keyword>
<evidence type="ECO:0000256" key="7">
    <source>
        <dbReference type="ARBA" id="ARBA00022839"/>
    </source>
</evidence>
<keyword evidence="3" id="KW-0540">Nuclease</keyword>
<comment type="similarity">
    <text evidence="2">Belongs to the DNA repair metallo-beta-lactamase (DRMBL) family.</text>
</comment>
<dbReference type="PANTHER" id="PTHR23240:SF8">
    <property type="entry name" value="PROTEIN ARTEMIS"/>
    <property type="match status" value="1"/>
</dbReference>
<accession>A0ABD2MR81</accession>
<keyword evidence="9" id="KW-0234">DNA repair</keyword>
<comment type="caution">
    <text evidence="14">The sequence shown here is derived from an EMBL/GenBank/DDBJ whole genome shotgun (WGS) entry which is preliminary data.</text>
</comment>
<evidence type="ECO:0000256" key="10">
    <source>
        <dbReference type="ARBA" id="ARBA00023242"/>
    </source>
</evidence>
<dbReference type="GO" id="GO:0004519">
    <property type="term" value="F:endonuclease activity"/>
    <property type="evidence" value="ECO:0007669"/>
    <property type="project" value="UniProtKB-KW"/>
</dbReference>